<reference evidence="2 3" key="1">
    <citation type="submission" date="2020-02" db="EMBL/GenBank/DDBJ databases">
        <authorList>
            <person name="Babadi Z.K."/>
            <person name="Risdian C."/>
            <person name="Ebrahimipour G.H."/>
            <person name="Wink J."/>
        </authorList>
    </citation>
    <scope>NUCLEOTIDE SEQUENCE [LARGE SCALE GENOMIC DNA]</scope>
    <source>
        <strain evidence="2 3">ZKHCc1 1396</strain>
    </source>
</reference>
<feature type="chain" id="PRO_5046974461" evidence="1">
    <location>
        <begin position="30"/>
        <end position="313"/>
    </location>
</feature>
<comment type="caution">
    <text evidence="2">The sequence shown here is derived from an EMBL/GenBank/DDBJ whole genome shotgun (WGS) entry which is preliminary data.</text>
</comment>
<dbReference type="SUPFAM" id="SSF82171">
    <property type="entry name" value="DPP6 N-terminal domain-like"/>
    <property type="match status" value="1"/>
</dbReference>
<sequence>MRRFAKLQSWSKSLFLALSVVTVSGTAGAQALEPESSSASGPWCEPGGSLFAPGEISLEDRSEYRLVFDPDGRTAYYHVESDQPPYQAIYVTRLHNGHYGPGEVVSFSGTYRDSDPFVSPDGQSLFFSSTRPVNGGPEREDTDLWVVHRVRGGGWGEPEHLGARVNTPKQELYVSVTRDGTLYFASGTFETDFELYRARRQGRSYAAPENLGPALNSPDTWEYNPWVSPDGRVLVFASLNRPGGYGLGDLYVSFNVAGTWTQALNLGPAVNTVKDEFHPTLSNDLRHLYFVRQTWDPFTPSDFYHLDTLCLWR</sequence>
<keyword evidence="2" id="KW-0645">Protease</keyword>
<evidence type="ECO:0000313" key="2">
    <source>
        <dbReference type="EMBL" id="MBE4749073.1"/>
    </source>
</evidence>
<proteinExistence type="predicted"/>
<dbReference type="Gene3D" id="2.120.10.30">
    <property type="entry name" value="TolB, C-terminal domain"/>
    <property type="match status" value="2"/>
</dbReference>
<evidence type="ECO:0000313" key="3">
    <source>
        <dbReference type="Proteomes" id="UP001516472"/>
    </source>
</evidence>
<name>A0ABR9PMB4_9BACT</name>
<dbReference type="InterPro" id="IPR011659">
    <property type="entry name" value="WD40"/>
</dbReference>
<dbReference type="GO" id="GO:0004177">
    <property type="term" value="F:aminopeptidase activity"/>
    <property type="evidence" value="ECO:0007669"/>
    <property type="project" value="UniProtKB-KW"/>
</dbReference>
<keyword evidence="2" id="KW-0378">Hydrolase</keyword>
<accession>A0ABR9PMB4</accession>
<protein>
    <submittedName>
        <fullName evidence="2">Xaa-Pro aminopeptidase</fullName>
    </submittedName>
</protein>
<dbReference type="RefSeq" id="WP_193348477.1">
    <property type="nucleotide sequence ID" value="NZ_CBCSIP010000052.1"/>
</dbReference>
<keyword evidence="1" id="KW-0732">Signal</keyword>
<dbReference type="Pfam" id="PF07676">
    <property type="entry name" value="PD40"/>
    <property type="match status" value="2"/>
</dbReference>
<dbReference type="InterPro" id="IPR011042">
    <property type="entry name" value="6-blade_b-propeller_TolB-like"/>
</dbReference>
<keyword evidence="2" id="KW-0031">Aminopeptidase</keyword>
<dbReference type="EMBL" id="JAAIYO010000003">
    <property type="protein sequence ID" value="MBE4749073.1"/>
    <property type="molecule type" value="Genomic_DNA"/>
</dbReference>
<keyword evidence="3" id="KW-1185">Reference proteome</keyword>
<gene>
    <name evidence="2" type="ORF">G4177_12965</name>
</gene>
<evidence type="ECO:0000256" key="1">
    <source>
        <dbReference type="SAM" id="SignalP"/>
    </source>
</evidence>
<organism evidence="2 3">
    <name type="scientific">Corallococcus soli</name>
    <dbReference type="NCBI Taxonomy" id="2710757"/>
    <lineage>
        <taxon>Bacteria</taxon>
        <taxon>Pseudomonadati</taxon>
        <taxon>Myxococcota</taxon>
        <taxon>Myxococcia</taxon>
        <taxon>Myxococcales</taxon>
        <taxon>Cystobacterineae</taxon>
        <taxon>Myxococcaceae</taxon>
        <taxon>Corallococcus</taxon>
    </lineage>
</organism>
<dbReference type="Proteomes" id="UP001516472">
    <property type="component" value="Unassembled WGS sequence"/>
</dbReference>
<feature type="signal peptide" evidence="1">
    <location>
        <begin position="1"/>
        <end position="29"/>
    </location>
</feature>